<keyword evidence="1" id="KW-0808">Transferase</keyword>
<dbReference type="Proteomes" id="UP000249522">
    <property type="component" value="Unassembled WGS sequence"/>
</dbReference>
<dbReference type="Gene3D" id="3.40.50.300">
    <property type="entry name" value="P-loop containing nucleotide triphosphate hydrolases"/>
    <property type="match status" value="1"/>
</dbReference>
<keyword evidence="2" id="KW-1185">Reference proteome</keyword>
<evidence type="ECO:0000313" key="2">
    <source>
        <dbReference type="Proteomes" id="UP000249522"/>
    </source>
</evidence>
<proteinExistence type="predicted"/>
<dbReference type="GO" id="GO:0016301">
    <property type="term" value="F:kinase activity"/>
    <property type="evidence" value="ECO:0007669"/>
    <property type="project" value="UniProtKB-KW"/>
</dbReference>
<organism evidence="1 2">
    <name type="scientific">Paenibacillus sambharensis</name>
    <dbReference type="NCBI Taxonomy" id="1803190"/>
    <lineage>
        <taxon>Bacteria</taxon>
        <taxon>Bacillati</taxon>
        <taxon>Bacillota</taxon>
        <taxon>Bacilli</taxon>
        <taxon>Bacillales</taxon>
        <taxon>Paenibacillaceae</taxon>
        <taxon>Paenibacillus</taxon>
    </lineage>
</organism>
<accession>A0A2W1LQS2</accession>
<dbReference type="AlphaFoldDB" id="A0A2W1LQS2"/>
<dbReference type="OrthoDB" id="9788481at2"/>
<dbReference type="InterPro" id="IPR027417">
    <property type="entry name" value="P-loop_NTPase"/>
</dbReference>
<name>A0A2W1LQS2_9BACL</name>
<dbReference type="RefSeq" id="WP_111145160.1">
    <property type="nucleotide sequence ID" value="NZ_QKRB01000028.1"/>
</dbReference>
<dbReference type="SUPFAM" id="SSF52540">
    <property type="entry name" value="P-loop containing nucleoside triphosphate hydrolases"/>
    <property type="match status" value="1"/>
</dbReference>
<comment type="caution">
    <text evidence="1">The sequence shown here is derived from an EMBL/GenBank/DDBJ whole genome shotgun (WGS) entry which is preliminary data.</text>
</comment>
<gene>
    <name evidence="1" type="ORF">DNH61_02815</name>
</gene>
<reference evidence="1 2" key="1">
    <citation type="submission" date="2018-06" db="EMBL/GenBank/DDBJ databases">
        <title>Paenibacillus imtechensis sp. nov.</title>
        <authorList>
            <person name="Pinnaka A.K."/>
            <person name="Singh H."/>
            <person name="Kaur M."/>
        </authorList>
    </citation>
    <scope>NUCLEOTIDE SEQUENCE [LARGE SCALE GENOMIC DNA]</scope>
    <source>
        <strain evidence="1 2">SMB1</strain>
    </source>
</reference>
<protein>
    <submittedName>
        <fullName evidence="1">2-phosphoglycerate kinase</fullName>
    </submittedName>
</protein>
<dbReference type="EMBL" id="QKRB01000028">
    <property type="protein sequence ID" value="PZD97302.1"/>
    <property type="molecule type" value="Genomic_DNA"/>
</dbReference>
<keyword evidence="1" id="KW-0418">Kinase</keyword>
<sequence length="196" mass="22742">MIITISGKSCTGKTLMAQTLLEKYKVPYLSIDHLKMGLYRADNNCGFTPLGSDQFIGEKLWPILKSIIQTNIENNQHLIIEGCYLLPHHLQDFEPVYADKIIAVFLGFSASYIEEQFHSSIVKHCNVIESRIYPEERTISKVLDEHKYFREECLACGVPYFEIKQDYEVEISNVYEYIETEKCRMESVKPEQSQDL</sequence>
<evidence type="ECO:0000313" key="1">
    <source>
        <dbReference type="EMBL" id="PZD97302.1"/>
    </source>
</evidence>